<dbReference type="Proteomes" id="UP000596427">
    <property type="component" value="Chromosome"/>
</dbReference>
<dbReference type="KEGG" id="xdi:EZH22_08920"/>
<keyword evidence="6" id="KW-1185">Reference proteome</keyword>
<dbReference type="SUPFAM" id="SSF51182">
    <property type="entry name" value="RmlC-like cupins"/>
    <property type="match status" value="1"/>
</dbReference>
<dbReference type="CDD" id="cd06992">
    <property type="entry name" value="cupin_GDO-like_C"/>
    <property type="match status" value="1"/>
</dbReference>
<evidence type="ECO:0000256" key="3">
    <source>
        <dbReference type="NCBIfam" id="TIGR02272"/>
    </source>
</evidence>
<dbReference type="Gene3D" id="2.60.120.10">
    <property type="entry name" value="Jelly Rolls"/>
    <property type="match status" value="1"/>
</dbReference>
<keyword evidence="1" id="KW-0223">Dioxygenase</keyword>
<dbReference type="AlphaFoldDB" id="A0A974SKE4"/>
<dbReference type="NCBIfam" id="TIGR02272">
    <property type="entry name" value="gentisate_1_2"/>
    <property type="match status" value="1"/>
</dbReference>
<evidence type="ECO:0000256" key="1">
    <source>
        <dbReference type="ARBA" id="ARBA00022964"/>
    </source>
</evidence>
<dbReference type="PANTHER" id="PTHR41517:SF1">
    <property type="entry name" value="CUPIN"/>
    <property type="match status" value="1"/>
</dbReference>
<feature type="domain" description="Cupin type-2" evidence="4">
    <location>
        <begin position="94"/>
        <end position="161"/>
    </location>
</feature>
<dbReference type="InterPro" id="IPR011051">
    <property type="entry name" value="RmlC_Cupin_sf"/>
</dbReference>
<dbReference type="InterPro" id="IPR013096">
    <property type="entry name" value="Cupin_2"/>
</dbReference>
<dbReference type="InterPro" id="IPR047183">
    <property type="entry name" value="GDO-like"/>
</dbReference>
<dbReference type="RefSeq" id="WP_203195300.1">
    <property type="nucleotide sequence ID" value="NZ_CP063362.1"/>
</dbReference>
<evidence type="ECO:0000259" key="4">
    <source>
        <dbReference type="Pfam" id="PF07883"/>
    </source>
</evidence>
<protein>
    <recommendedName>
        <fullName evidence="3">Gentisate 1,2-dioxygenase</fullName>
        <ecNumber evidence="3">1.13.11.4</ecNumber>
    </recommendedName>
</protein>
<keyword evidence="2 5" id="KW-0560">Oxidoreductase</keyword>
<dbReference type="PANTHER" id="PTHR41517">
    <property type="entry name" value="1,2-DIOXYGENASE PROTEIN-RELATED"/>
    <property type="match status" value="1"/>
</dbReference>
<dbReference type="EMBL" id="CP063362">
    <property type="protein sequence ID" value="QRG08392.1"/>
    <property type="molecule type" value="Genomic_DNA"/>
</dbReference>
<evidence type="ECO:0000313" key="6">
    <source>
        <dbReference type="Proteomes" id="UP000596427"/>
    </source>
</evidence>
<dbReference type="GO" id="GO:0047922">
    <property type="term" value="F:gentisate 1,2-dioxygenase activity"/>
    <property type="evidence" value="ECO:0007669"/>
    <property type="project" value="UniProtKB-UniRule"/>
</dbReference>
<dbReference type="CDD" id="cd02216">
    <property type="entry name" value="cupin_GDO-like_N"/>
    <property type="match status" value="1"/>
</dbReference>
<proteinExistence type="predicted"/>
<dbReference type="InterPro" id="IPR014710">
    <property type="entry name" value="RmlC-like_jellyroll"/>
</dbReference>
<sequence length="354" mass="39173">MASHASLETRRTTYYDALEAENLGPLWLKLSGLVPAEPSPKARPFKWSFDEIRPRLLEAGDLITAEEAERRVLVLNNPGLPGASRITDTLYAGLQLIMPGEIAPAHRHTQSALRFVIEGTNAFTSVAGERTSMHPGDFIITPAWEWHDHGSEADGPVIWMDGLDVPLVSYLGVGFREEHNSKAQIVSRPDGFAAAKYGSGLLPLESRSRPTSPIFNYPYARTREALHILAQGEDPDPHHGHVLRFVNPTNGDWAIPTIAASMRLLPRGIATAPYRSTDGAVLVLVEGRLRARVGDASFILSAKDVLALPLWTPYHFEAIEESVFFVFSDRPVHEKLGLWREYKDALPGFGTESW</sequence>
<dbReference type="Pfam" id="PF07883">
    <property type="entry name" value="Cupin_2"/>
    <property type="match status" value="1"/>
</dbReference>
<organism evidence="5 6">
    <name type="scientific">Xanthobacter dioxanivorans</name>
    <dbReference type="NCBI Taxonomy" id="2528964"/>
    <lineage>
        <taxon>Bacteria</taxon>
        <taxon>Pseudomonadati</taxon>
        <taxon>Pseudomonadota</taxon>
        <taxon>Alphaproteobacteria</taxon>
        <taxon>Hyphomicrobiales</taxon>
        <taxon>Xanthobacteraceae</taxon>
        <taxon>Xanthobacter</taxon>
    </lineage>
</organism>
<gene>
    <name evidence="5" type="primary">gtdA</name>
    <name evidence="5" type="ORF">EZH22_08920</name>
</gene>
<accession>A0A974SKE4</accession>
<evidence type="ECO:0000313" key="5">
    <source>
        <dbReference type="EMBL" id="QRG08392.1"/>
    </source>
</evidence>
<dbReference type="InterPro" id="IPR011960">
    <property type="entry name" value="Gentisate_dOase"/>
</dbReference>
<name>A0A974SKE4_9HYPH</name>
<evidence type="ECO:0000256" key="2">
    <source>
        <dbReference type="ARBA" id="ARBA00023002"/>
    </source>
</evidence>
<reference evidence="5 6" key="1">
    <citation type="submission" date="2020-10" db="EMBL/GenBank/DDBJ databases">
        <title>Degradation of 1,4-Dioxane by Xanthobacter sp. YN2, via a Novel Group-2 Soluble Di-Iron Monooxygenase.</title>
        <authorList>
            <person name="Ma F."/>
            <person name="Wang Y."/>
            <person name="Yang J."/>
            <person name="Guo H."/>
            <person name="Su D."/>
            <person name="Yu L."/>
        </authorList>
    </citation>
    <scope>NUCLEOTIDE SEQUENCE [LARGE SCALE GENOMIC DNA]</scope>
    <source>
        <strain evidence="5 6">YN2</strain>
    </source>
</reference>
<dbReference type="EC" id="1.13.11.4" evidence="3"/>